<evidence type="ECO:0000313" key="10">
    <source>
        <dbReference type="EMBL" id="MEQ2413596.1"/>
    </source>
</evidence>
<evidence type="ECO:0000256" key="2">
    <source>
        <dbReference type="ARBA" id="ARBA00022692"/>
    </source>
</evidence>
<dbReference type="SUPFAM" id="SSF52540">
    <property type="entry name" value="P-loop containing nucleoside triphosphate hydrolases"/>
    <property type="match status" value="1"/>
</dbReference>
<dbReference type="PANTHER" id="PTHR24221:SF654">
    <property type="entry name" value="ATP-BINDING CASSETTE SUB-FAMILY B MEMBER 6"/>
    <property type="match status" value="1"/>
</dbReference>
<dbReference type="SMART" id="SM00382">
    <property type="entry name" value="AAA"/>
    <property type="match status" value="1"/>
</dbReference>
<keyword evidence="4 10" id="KW-0067">ATP-binding</keyword>
<evidence type="ECO:0000313" key="11">
    <source>
        <dbReference type="Proteomes" id="UP001470752"/>
    </source>
</evidence>
<accession>A0ABV1CMF5</accession>
<feature type="transmembrane region" description="Helical" evidence="7">
    <location>
        <begin position="38"/>
        <end position="58"/>
    </location>
</feature>
<dbReference type="SUPFAM" id="SSF90123">
    <property type="entry name" value="ABC transporter transmembrane region"/>
    <property type="match status" value="1"/>
</dbReference>
<dbReference type="RefSeq" id="WP_021926640.1">
    <property type="nucleotide sequence ID" value="NZ_JBBNFW010000173.1"/>
</dbReference>
<keyword evidence="11" id="KW-1185">Reference proteome</keyword>
<reference evidence="10 11" key="1">
    <citation type="submission" date="2024-04" db="EMBL/GenBank/DDBJ databases">
        <title>Human intestinal bacterial collection.</title>
        <authorList>
            <person name="Pauvert C."/>
            <person name="Hitch T.C.A."/>
            <person name="Clavel T."/>
        </authorList>
    </citation>
    <scope>NUCLEOTIDE SEQUENCE [LARGE SCALE GENOMIC DNA]</scope>
    <source>
        <strain evidence="10 11">CLA-AA-H161</strain>
    </source>
</reference>
<keyword evidence="6 7" id="KW-0472">Membrane</keyword>
<dbReference type="GO" id="GO:0005524">
    <property type="term" value="F:ATP binding"/>
    <property type="evidence" value="ECO:0007669"/>
    <property type="project" value="UniProtKB-KW"/>
</dbReference>
<feature type="transmembrane region" description="Helical" evidence="7">
    <location>
        <begin position="149"/>
        <end position="171"/>
    </location>
</feature>
<evidence type="ECO:0000256" key="7">
    <source>
        <dbReference type="SAM" id="Phobius"/>
    </source>
</evidence>
<proteinExistence type="predicted"/>
<dbReference type="PROSITE" id="PS50893">
    <property type="entry name" value="ABC_TRANSPORTER_2"/>
    <property type="match status" value="1"/>
</dbReference>
<dbReference type="InterPro" id="IPR011527">
    <property type="entry name" value="ABC1_TM_dom"/>
</dbReference>
<comment type="subcellular location">
    <subcellularLocation>
        <location evidence="1">Cell membrane</location>
        <topology evidence="1">Multi-pass membrane protein</topology>
    </subcellularLocation>
</comment>
<evidence type="ECO:0000256" key="5">
    <source>
        <dbReference type="ARBA" id="ARBA00022989"/>
    </source>
</evidence>
<feature type="transmembrane region" description="Helical" evidence="7">
    <location>
        <begin position="177"/>
        <end position="196"/>
    </location>
</feature>
<organism evidence="10 11">
    <name type="scientific">Blautia acetigignens</name>
    <dbReference type="NCBI Taxonomy" id="2981783"/>
    <lineage>
        <taxon>Bacteria</taxon>
        <taxon>Bacillati</taxon>
        <taxon>Bacillota</taxon>
        <taxon>Clostridia</taxon>
        <taxon>Lachnospirales</taxon>
        <taxon>Lachnospiraceae</taxon>
        <taxon>Blautia</taxon>
    </lineage>
</organism>
<dbReference type="Pfam" id="PF00664">
    <property type="entry name" value="ABC_membrane"/>
    <property type="match status" value="1"/>
</dbReference>
<sequence length="589" mass="66326">MKNKLQLILKYLRQGTLQKMWRQTLWIYQYGRRYWKSMILYTLLGITGSCVSLVSSLISKDLVDIITGHQTGKLLSTFAAMIGFSIANILVSQASGYASTFISLKVDSEIKNDIFAKILITDWESLTDYHTGDLVTRWSSDASNISSGILNWIPNLIIYTFRFISALAVVLYYDPTFALFALLGIPFSALMSRPLLRRMRNNNEKSAAMNAKMYGFNQEAFSNIQTIKAFDLIQFYTEKLKSLQTEYIGMRLEFQRMSILTSVLMSIVGFIVSYSCYGWGIYRVWSNVISYGTMTMFLSLSGTLTSSVNSLASLVPSAISLTISAGRLMDIVEMPQEDYSQDDAVNTFEKKYRSEGFGLSMEHLNYTYRSGTHVFADASLEAYPHEIVALVGPSGEGKTTMLRLILSLLYAQSGTFHICAGQNHEKQVPMSPSTRKLFSYVPQGNTMFSGTIAENMRNVKPDATDEEIVEALKLACAWDFVEQLPDGIQSVVKERGGGFSEGQAQRLSIARALLRKSPILLLDEATSALDVATERKVLRNIMQDTYPRTCIVTTHRPTVLNICTRVYAIRDKKCEVLDEVEIEKMMREF</sequence>
<evidence type="ECO:0000259" key="8">
    <source>
        <dbReference type="PROSITE" id="PS50893"/>
    </source>
</evidence>
<keyword evidence="2 7" id="KW-0812">Transmembrane</keyword>
<feature type="domain" description="ABC transmembrane type-1" evidence="9">
    <location>
        <begin position="39"/>
        <end position="320"/>
    </location>
</feature>
<dbReference type="InterPro" id="IPR003439">
    <property type="entry name" value="ABC_transporter-like_ATP-bd"/>
</dbReference>
<dbReference type="PANTHER" id="PTHR24221">
    <property type="entry name" value="ATP-BINDING CASSETTE SUB-FAMILY B"/>
    <property type="match status" value="1"/>
</dbReference>
<feature type="transmembrane region" description="Helical" evidence="7">
    <location>
        <begin position="259"/>
        <end position="282"/>
    </location>
</feature>
<dbReference type="InterPro" id="IPR027417">
    <property type="entry name" value="P-loop_NTPase"/>
</dbReference>
<protein>
    <submittedName>
        <fullName evidence="10">ABC transporter ATP-binding protein</fullName>
    </submittedName>
</protein>
<dbReference type="Gene3D" id="1.20.1560.10">
    <property type="entry name" value="ABC transporter type 1, transmembrane domain"/>
    <property type="match status" value="1"/>
</dbReference>
<evidence type="ECO:0000256" key="6">
    <source>
        <dbReference type="ARBA" id="ARBA00023136"/>
    </source>
</evidence>
<dbReference type="PROSITE" id="PS50929">
    <property type="entry name" value="ABC_TM1F"/>
    <property type="match status" value="1"/>
</dbReference>
<feature type="domain" description="ABC transporter" evidence="8">
    <location>
        <begin position="359"/>
        <end position="589"/>
    </location>
</feature>
<dbReference type="CDD" id="cd07346">
    <property type="entry name" value="ABC_6TM_exporters"/>
    <property type="match status" value="1"/>
</dbReference>
<dbReference type="Proteomes" id="UP001470752">
    <property type="component" value="Unassembled WGS sequence"/>
</dbReference>
<dbReference type="InterPro" id="IPR039421">
    <property type="entry name" value="Type_1_exporter"/>
</dbReference>
<gene>
    <name evidence="10" type="ORF">AAAX94_11285</name>
</gene>
<feature type="transmembrane region" description="Helical" evidence="7">
    <location>
        <begin position="78"/>
        <end position="102"/>
    </location>
</feature>
<dbReference type="InterPro" id="IPR036640">
    <property type="entry name" value="ABC1_TM_sf"/>
</dbReference>
<evidence type="ECO:0000256" key="1">
    <source>
        <dbReference type="ARBA" id="ARBA00004651"/>
    </source>
</evidence>
<dbReference type="EMBL" id="JBBNFW010000173">
    <property type="protein sequence ID" value="MEQ2413596.1"/>
    <property type="molecule type" value="Genomic_DNA"/>
</dbReference>
<evidence type="ECO:0000256" key="4">
    <source>
        <dbReference type="ARBA" id="ARBA00022840"/>
    </source>
</evidence>
<comment type="caution">
    <text evidence="10">The sequence shown here is derived from an EMBL/GenBank/DDBJ whole genome shotgun (WGS) entry which is preliminary data.</text>
</comment>
<evidence type="ECO:0000256" key="3">
    <source>
        <dbReference type="ARBA" id="ARBA00022741"/>
    </source>
</evidence>
<keyword evidence="5 7" id="KW-1133">Transmembrane helix</keyword>
<keyword evidence="3" id="KW-0547">Nucleotide-binding</keyword>
<evidence type="ECO:0000259" key="9">
    <source>
        <dbReference type="PROSITE" id="PS50929"/>
    </source>
</evidence>
<dbReference type="Pfam" id="PF00005">
    <property type="entry name" value="ABC_tran"/>
    <property type="match status" value="1"/>
</dbReference>
<name>A0ABV1CMF5_9FIRM</name>
<dbReference type="InterPro" id="IPR003593">
    <property type="entry name" value="AAA+_ATPase"/>
</dbReference>
<dbReference type="Gene3D" id="3.40.50.300">
    <property type="entry name" value="P-loop containing nucleotide triphosphate hydrolases"/>
    <property type="match status" value="1"/>
</dbReference>